<feature type="compositionally biased region" description="Polar residues" evidence="7">
    <location>
        <begin position="2087"/>
        <end position="2102"/>
    </location>
</feature>
<feature type="transmembrane region" description="Helical" evidence="8">
    <location>
        <begin position="399"/>
        <end position="418"/>
    </location>
</feature>
<evidence type="ECO:0000313" key="11">
    <source>
        <dbReference type="Proteomes" id="UP000217199"/>
    </source>
</evidence>
<feature type="compositionally biased region" description="Polar residues" evidence="7">
    <location>
        <begin position="1375"/>
        <end position="1392"/>
    </location>
</feature>
<feature type="compositionally biased region" description="Low complexity" evidence="7">
    <location>
        <begin position="1712"/>
        <end position="1731"/>
    </location>
</feature>
<feature type="transmembrane region" description="Helical" evidence="8">
    <location>
        <begin position="291"/>
        <end position="314"/>
    </location>
</feature>
<dbReference type="Pfam" id="PF07690">
    <property type="entry name" value="MFS_1"/>
    <property type="match status" value="1"/>
</dbReference>
<dbReference type="PANTHER" id="PTHR42718">
    <property type="entry name" value="MAJOR FACILITATOR SUPERFAMILY MULTIDRUG TRANSPORTER MFSC"/>
    <property type="match status" value="1"/>
</dbReference>
<dbReference type="InterPro" id="IPR048538">
    <property type="entry name" value="Rrn7_cyclin_C"/>
</dbReference>
<feature type="compositionally biased region" description="Basic and acidic residues" evidence="7">
    <location>
        <begin position="732"/>
        <end position="750"/>
    </location>
</feature>
<feature type="compositionally biased region" description="Polar residues" evidence="7">
    <location>
        <begin position="1915"/>
        <end position="1937"/>
    </location>
</feature>
<evidence type="ECO:0000313" key="10">
    <source>
        <dbReference type="EMBL" id="PAV20835.1"/>
    </source>
</evidence>
<feature type="transmembrane region" description="Helical" evidence="8">
    <location>
        <begin position="363"/>
        <end position="387"/>
    </location>
</feature>
<feature type="transmembrane region" description="Helical" evidence="8">
    <location>
        <begin position="68"/>
        <end position="95"/>
    </location>
</feature>
<feature type="domain" description="Major facilitator superfamily (MFS) profile" evidence="9">
    <location>
        <begin position="70"/>
        <end position="529"/>
    </location>
</feature>
<gene>
    <name evidence="10" type="ORF">PNOK_0346200</name>
</gene>
<evidence type="ECO:0000256" key="5">
    <source>
        <dbReference type="ARBA" id="ARBA00023136"/>
    </source>
</evidence>
<feature type="compositionally biased region" description="Polar residues" evidence="7">
    <location>
        <begin position="2143"/>
        <end position="2174"/>
    </location>
</feature>
<feature type="coiled-coil region" evidence="6">
    <location>
        <begin position="1830"/>
        <end position="1871"/>
    </location>
</feature>
<protein>
    <submittedName>
        <fullName evidence="10">MFS general substrate transporter</fullName>
    </submittedName>
</protein>
<dbReference type="InterPro" id="IPR011701">
    <property type="entry name" value="MFS"/>
</dbReference>
<dbReference type="Pfam" id="PF20644">
    <property type="entry name" value="Rrn7_cyclin_N"/>
    <property type="match status" value="1"/>
</dbReference>
<dbReference type="PROSITE" id="PS50850">
    <property type="entry name" value="MFS"/>
    <property type="match status" value="1"/>
</dbReference>
<dbReference type="InterPro" id="IPR036259">
    <property type="entry name" value="MFS_trans_sf"/>
</dbReference>
<accession>A0A286UMZ9</accession>
<feature type="transmembrane region" description="Helical" evidence="8">
    <location>
        <begin position="160"/>
        <end position="183"/>
    </location>
</feature>
<proteinExistence type="predicted"/>
<evidence type="ECO:0000256" key="6">
    <source>
        <dbReference type="SAM" id="Coils"/>
    </source>
</evidence>
<keyword evidence="3 8" id="KW-0812">Transmembrane</keyword>
<evidence type="ECO:0000256" key="2">
    <source>
        <dbReference type="ARBA" id="ARBA00022448"/>
    </source>
</evidence>
<keyword evidence="5 8" id="KW-0472">Membrane</keyword>
<evidence type="ECO:0000256" key="8">
    <source>
        <dbReference type="SAM" id="Phobius"/>
    </source>
</evidence>
<keyword evidence="4 8" id="KW-1133">Transmembrane helix</keyword>
<dbReference type="GO" id="GO:0022857">
    <property type="term" value="F:transmembrane transporter activity"/>
    <property type="evidence" value="ECO:0007669"/>
    <property type="project" value="InterPro"/>
</dbReference>
<feature type="transmembrane region" description="Helical" evidence="8">
    <location>
        <begin position="265"/>
        <end position="285"/>
    </location>
</feature>
<evidence type="ECO:0000259" key="9">
    <source>
        <dbReference type="PROSITE" id="PS50850"/>
    </source>
</evidence>
<dbReference type="CDD" id="cd17321">
    <property type="entry name" value="MFS_MMR_MDR_like"/>
    <property type="match status" value="1"/>
</dbReference>
<feature type="transmembrane region" description="Helical" evidence="8">
    <location>
        <begin position="424"/>
        <end position="443"/>
    </location>
</feature>
<dbReference type="InterPro" id="IPR048540">
    <property type="entry name" value="Rrn7_cyclin_N"/>
</dbReference>
<feature type="region of interest" description="Disordered" evidence="7">
    <location>
        <begin position="1432"/>
        <end position="1493"/>
    </location>
</feature>
<feature type="compositionally biased region" description="Basic and acidic residues" evidence="7">
    <location>
        <begin position="1433"/>
        <end position="1443"/>
    </location>
</feature>
<feature type="region of interest" description="Disordered" evidence="7">
    <location>
        <begin position="1898"/>
        <end position="2015"/>
    </location>
</feature>
<evidence type="ECO:0000256" key="3">
    <source>
        <dbReference type="ARBA" id="ARBA00022692"/>
    </source>
</evidence>
<dbReference type="SUPFAM" id="SSF103473">
    <property type="entry name" value="MFS general substrate transporter"/>
    <property type="match status" value="1"/>
</dbReference>
<name>A0A286UMZ9_9AGAM</name>
<feature type="compositionally biased region" description="Low complexity" evidence="7">
    <location>
        <begin position="2060"/>
        <end position="2079"/>
    </location>
</feature>
<dbReference type="InParanoid" id="A0A286UMZ9"/>
<comment type="caution">
    <text evidence="10">The sequence shown here is derived from an EMBL/GenBank/DDBJ whole genome shotgun (WGS) entry which is preliminary data.</text>
</comment>
<dbReference type="Gene3D" id="1.20.1250.20">
    <property type="entry name" value="MFS general substrate transporter like domains"/>
    <property type="match status" value="2"/>
</dbReference>
<organism evidence="10 11">
    <name type="scientific">Pyrrhoderma noxium</name>
    <dbReference type="NCBI Taxonomy" id="2282107"/>
    <lineage>
        <taxon>Eukaryota</taxon>
        <taxon>Fungi</taxon>
        <taxon>Dikarya</taxon>
        <taxon>Basidiomycota</taxon>
        <taxon>Agaricomycotina</taxon>
        <taxon>Agaricomycetes</taxon>
        <taxon>Hymenochaetales</taxon>
        <taxon>Hymenochaetaceae</taxon>
        <taxon>Pyrrhoderma</taxon>
    </lineage>
</organism>
<feature type="transmembrane region" description="Helical" evidence="8">
    <location>
        <begin position="335"/>
        <end position="357"/>
    </location>
</feature>
<dbReference type="PANTHER" id="PTHR42718:SF9">
    <property type="entry name" value="MAJOR FACILITATOR SUPERFAMILY MULTIDRUG TRANSPORTER MFSC"/>
    <property type="match status" value="1"/>
</dbReference>
<comment type="subcellular location">
    <subcellularLocation>
        <location evidence="1">Membrane</location>
        <topology evidence="1">Multi-pass membrane protein</topology>
    </subcellularLocation>
</comment>
<feature type="compositionally biased region" description="Low complexity" evidence="7">
    <location>
        <begin position="1334"/>
        <end position="1348"/>
    </location>
</feature>
<feature type="transmembrane region" description="Helical" evidence="8">
    <location>
        <begin position="195"/>
        <end position="219"/>
    </location>
</feature>
<feature type="compositionally biased region" description="Basic and acidic residues" evidence="7">
    <location>
        <begin position="2177"/>
        <end position="2186"/>
    </location>
</feature>
<keyword evidence="6" id="KW-0175">Coiled coil</keyword>
<feature type="compositionally biased region" description="Acidic residues" evidence="7">
    <location>
        <begin position="1478"/>
        <end position="1488"/>
    </location>
</feature>
<dbReference type="STRING" id="2282107.A0A286UMZ9"/>
<feature type="region of interest" description="Disordered" evidence="7">
    <location>
        <begin position="2058"/>
        <end position="2186"/>
    </location>
</feature>
<feature type="compositionally biased region" description="Polar residues" evidence="7">
    <location>
        <begin position="2118"/>
        <end position="2133"/>
    </location>
</feature>
<feature type="compositionally biased region" description="Polar residues" evidence="7">
    <location>
        <begin position="1445"/>
        <end position="1456"/>
    </location>
</feature>
<evidence type="ECO:0000256" key="4">
    <source>
        <dbReference type="ARBA" id="ARBA00022989"/>
    </source>
</evidence>
<feature type="region of interest" description="Disordered" evidence="7">
    <location>
        <begin position="1697"/>
        <end position="1731"/>
    </location>
</feature>
<feature type="compositionally biased region" description="Acidic residues" evidence="7">
    <location>
        <begin position="765"/>
        <end position="775"/>
    </location>
</feature>
<evidence type="ECO:0000256" key="1">
    <source>
        <dbReference type="ARBA" id="ARBA00004141"/>
    </source>
</evidence>
<dbReference type="OrthoDB" id="428577at2759"/>
<dbReference type="EMBL" id="NBII01000003">
    <property type="protein sequence ID" value="PAV20835.1"/>
    <property type="molecule type" value="Genomic_DNA"/>
</dbReference>
<dbReference type="Pfam" id="PF20645">
    <property type="entry name" value="Rrn7_cyclin_C"/>
    <property type="match status" value="1"/>
</dbReference>
<feature type="compositionally biased region" description="Low complexity" evidence="7">
    <location>
        <begin position="1992"/>
        <end position="2015"/>
    </location>
</feature>
<dbReference type="GO" id="GO:0016020">
    <property type="term" value="C:membrane"/>
    <property type="evidence" value="ECO:0007669"/>
    <property type="project" value="UniProtKB-SubCell"/>
</dbReference>
<sequence length="2186" mass="242751">MVSGSSSVPLSRAETLVGVEVINVDTNVSPELKKDSTTLATGISEKLASEVVTVQPTESKPKSVFRKYMLLVVFCLAQFLDVVNNSSIMAAIPTIASELGMSSSEEVWIVSATQLAFASFLLLSGRISDVYSAKLAFTTGISILAIISVIIGLIKNKIAMFALRAVSGAFASLTIPSALNLIVRVFPEPLEQSRAVAAFGASGTIGNILGLFIGAIIVQYASWSWVFWFTALVAAPVALIGAKLIPGDDDHEYEMKPKNTKMKGLDLIGVSMLTAALILFIYAITTGSSGQWAIPGVLVPMIIAVILFAGFFYYESVIPEESAALPPKTWSYPNFTVLTAISLLPYFWWTTLFLIFTNYWQDVFGWTAILSVIHQLPLSFAALAVTFTGPLSRIINPKWLISTGMIMTIVATTLLPFASTPQSYWPFVFPAFVIGSAGMQLIYTHTGIAIFRSTPPHMAGTVGAVFNSSLQLGSAVGSAAITSITSSIESKLGPNGSTTYVGKAASFWFLLAIVGLEAISCLVFYKPKRVEHQEEVDSAVPELPEQNYSPDKGSDEKLIVTNQRREKDFDWCLDLNTLTAKRPLDMSKRRCPICRSKKWRKEPHSGIITCSEGHVLQDYRNETNETTEFGPHALHKRTLKSIRSVKERSSKVNPILYHGERARFLYFQCLQIILRMQIKKLSELWKLPPEFEIICRDVWALHLSLLSSPPSAEPLLFDSEFDISHNQNDNEGGEKRRNQDVAEELASRGEDDNEGSSEIDNSSSESDDENEEDPEIAELLRQASESGESSDDDVQTGIQRPLGINVVRKRNKRWKREESPAATLCVLIHACWLMRIPVIYKDITHLVETYNLPYLDPIRLLPPTLTRHLNKYTQQALSPHNAPTPMFLHTIASRLSKVCYEKYGVYTPELNAAPILWRATYFLGGSPTLYRMSKTLARYLEFPLLLNKKTAPQLLRVNKKDPISHKSDNVPPEVALVAVIIITLKMIYGFDDGERNVHPDEMWDPAWAMPDLGAYVRHLRSLSASELSFVPSSMNTVEDADDEELDQYLSFCERNLADRGWNGSTEGQNELVREYFGMGKKAQVEKLLNVDEENDDRVNNERQDVLPCIGASNVREAGVERERRRKPGEGYVIYSAQDIVGELPAGYSAVLDRAEVFTGIGVDELCAVVERYERRLVRRWKRRNLVESVDRDGSGSTVSRPFCPVLSTFTFILPTSLILLSRFLSIPSDPSFSACFSSVCFVSLPLGTRSSPPGASNCCHPPRYSIALKHPLLVIFNPYSKRRRPPNTCLFYFAEHATSCPACIAIAFHFASSYFTSSPLSSMRSLSSAFSIGRGGRSDSASSRSINSQNPPPSAQRLNKARSTSLFAKAPKTPLETTSNSCSHQDLTGTPNSSASSDGSASLRTPEDETVMMHFLPKTEDKKRWPNWLTWRKPSDKSIHDTTDIMPSTSQTTVTVSKPDHNNLNQQQQRNANRSESDTDDEDLSSDDSDSHVTATGFAHRTISTHTHVPSHQARSNLRILLRNSLTVPPSPPPLVEIPSAQLFPRSITNVNAQHSKGRPRSFEANMLIYNLLKRLDRGDLTLPEAQSISYFTNRSQPQPKPALRRVGPVLEKKAEEDVMSYASMRVGKYSRGLRKWANRPCFEQRFSVWQPDDYGKIICRSVMGVGRGLAVLDLEFSEGLVALAGLDLDDETFERELSLSPSVPKKPTQVPTSQRSTSQPRSQASSQPILSAVSSISSIAPELPASKPVLDTKQTILSQDANGSVPGTNLAQRGVRFAESTKSNDDDVPLGYTLRAKKQKEEKERFLQAEREKRTKDRVIVRQNPENSRQAKANDLRVLEEQKRAEEARRRAEEEKRLREERVRAKYNEEVAASRRRRESARLGMDNYTNIRELHQIERGPTYARPAYDESVPPISTSRRQNSDYLSPGNRPSTNLRPPGNVESGDRNRGLSLSSVRGSMYGSSEDIRQTNSSRRRSTISEQSDHASQRPASVVSTSSRRQSLSRAQSTPMQIPMQMPMMPYTVPIVPMIPPVPPIPAIPIWNMPLLPPNAPFMMQSYSRSPSPGSGGSSPHSRNSSPSRHHNMPHSRSQQSLNNSGPPSTGSRHSRHGSGEVSLPHQHSASPLNIHSSPITGDSRRPLRSASYSPMQSSSLSAQVPSRNDNYRQSTNTSSNPRLPDSKRRTTML</sequence>
<reference evidence="10 11" key="1">
    <citation type="journal article" date="2017" name="Mol. Ecol.">
        <title>Comparative and population genomic landscape of Phellinus noxius: A hypervariable fungus causing root rot in trees.</title>
        <authorList>
            <person name="Chung C.L."/>
            <person name="Lee T.J."/>
            <person name="Akiba M."/>
            <person name="Lee H.H."/>
            <person name="Kuo T.H."/>
            <person name="Liu D."/>
            <person name="Ke H.M."/>
            <person name="Yokoi T."/>
            <person name="Roa M.B."/>
            <person name="Lu M.J."/>
            <person name="Chang Y.Y."/>
            <person name="Ann P.J."/>
            <person name="Tsai J.N."/>
            <person name="Chen C.Y."/>
            <person name="Tzean S.S."/>
            <person name="Ota Y."/>
            <person name="Hattori T."/>
            <person name="Sahashi N."/>
            <person name="Liou R.F."/>
            <person name="Kikuchi T."/>
            <person name="Tsai I.J."/>
        </authorList>
    </citation>
    <scope>NUCLEOTIDE SEQUENCE [LARGE SCALE GENOMIC DNA]</scope>
    <source>
        <strain evidence="10 11">FFPRI411160</strain>
    </source>
</reference>
<feature type="transmembrane region" description="Helical" evidence="8">
    <location>
        <begin position="135"/>
        <end position="154"/>
    </location>
</feature>
<dbReference type="InterPro" id="IPR020846">
    <property type="entry name" value="MFS_dom"/>
</dbReference>
<dbReference type="Proteomes" id="UP000217199">
    <property type="component" value="Unassembled WGS sequence"/>
</dbReference>
<feature type="transmembrane region" description="Helical" evidence="8">
    <location>
        <begin position="225"/>
        <end position="245"/>
    </location>
</feature>
<keyword evidence="11" id="KW-1185">Reference proteome</keyword>
<feature type="compositionally biased region" description="Low complexity" evidence="7">
    <location>
        <begin position="1393"/>
        <end position="1402"/>
    </location>
</feature>
<keyword evidence="2" id="KW-0813">Transport</keyword>
<feature type="region of interest" description="Disordered" evidence="7">
    <location>
        <begin position="1334"/>
        <end position="1409"/>
    </location>
</feature>
<feature type="region of interest" description="Disordered" evidence="7">
    <location>
        <begin position="723"/>
        <end position="775"/>
    </location>
</feature>
<feature type="compositionally biased region" description="Low complexity" evidence="7">
    <location>
        <begin position="1462"/>
        <end position="1474"/>
    </location>
</feature>
<evidence type="ECO:0000256" key="7">
    <source>
        <dbReference type="SAM" id="MobiDB-lite"/>
    </source>
</evidence>